<dbReference type="EMBL" id="ADFR01000009">
    <property type="protein sequence ID" value="EFC05617.1"/>
    <property type="molecule type" value="Genomic_DNA"/>
</dbReference>
<evidence type="ECO:0008006" key="3">
    <source>
        <dbReference type="Google" id="ProtNLM"/>
    </source>
</evidence>
<gene>
    <name evidence="1" type="ORF">HMPREF9013_1321</name>
</gene>
<comment type="caution">
    <text evidence="1">The sequence shown here is derived from an EMBL/GenBank/DDBJ whole genome shotgun (WGS) entry which is preliminary data.</text>
</comment>
<dbReference type="STRING" id="679192.HMPREF9013_1321"/>
<evidence type="ECO:0000313" key="2">
    <source>
        <dbReference type="Proteomes" id="UP000005017"/>
    </source>
</evidence>
<evidence type="ECO:0000313" key="1">
    <source>
        <dbReference type="EMBL" id="EFC05617.1"/>
    </source>
</evidence>
<dbReference type="RefSeq" id="WP_006627318.1">
    <property type="nucleotide sequence ID" value="NZ_ADFR01000009.1"/>
</dbReference>
<dbReference type="Proteomes" id="UP000005017">
    <property type="component" value="Unassembled WGS sequence"/>
</dbReference>
<reference evidence="2" key="1">
    <citation type="submission" date="2009-12" db="EMBL/GenBank/DDBJ databases">
        <title>Sequence of Clostridiales genomosp. BVAB3 str. UPII9-5.</title>
        <authorList>
            <person name="Madupu R."/>
            <person name="Durkin A.S."/>
            <person name="Torralba M."/>
            <person name="Methe B."/>
            <person name="Sutton G.G."/>
            <person name="Strausberg R.L."/>
            <person name="Nelson K.E."/>
        </authorList>
    </citation>
    <scope>NUCLEOTIDE SEQUENCE [LARGE SCALE GENOMIC DNA]</scope>
    <source>
        <strain evidence="2">W1219</strain>
    </source>
</reference>
<keyword evidence="2" id="KW-1185">Reference proteome</keyword>
<dbReference type="AlphaFoldDB" id="D2MPK5"/>
<protein>
    <recommendedName>
        <fullName evidence="3">Helix-turn-helix domain-containing protein</fullName>
    </recommendedName>
</protein>
<organism evidence="1 2">
    <name type="scientific">Bulleidia extructa W1219</name>
    <dbReference type="NCBI Taxonomy" id="679192"/>
    <lineage>
        <taxon>Bacteria</taxon>
        <taxon>Bacillati</taxon>
        <taxon>Bacillota</taxon>
        <taxon>Erysipelotrichia</taxon>
        <taxon>Erysipelotrichales</taxon>
        <taxon>Erysipelotrichaceae</taxon>
        <taxon>Bulleidia</taxon>
    </lineage>
</organism>
<dbReference type="OrthoDB" id="9994926at2"/>
<accession>D2MPK5</accession>
<proteinExistence type="predicted"/>
<name>D2MPK5_9FIRM</name>
<sequence>MLTPEEVQNIRFLETDEIAQRLHCDAVRVGWYRKAGLLKYRRLGKHCLTTEEEYAEFVYLTQGMDLSNHDKVRLAGIELKKAHTNQSKSA</sequence>
<dbReference type="eggNOG" id="ENOG5034BSB">
    <property type="taxonomic scope" value="Bacteria"/>
</dbReference>